<evidence type="ECO:0000313" key="2">
    <source>
        <dbReference type="Proteomes" id="UP001151582"/>
    </source>
</evidence>
<accession>A0A9W8EA75</accession>
<evidence type="ECO:0000313" key="1">
    <source>
        <dbReference type="EMBL" id="KAJ1970668.1"/>
    </source>
</evidence>
<gene>
    <name evidence="1" type="ORF">H4R34_005990</name>
</gene>
<proteinExistence type="predicted"/>
<dbReference type="OrthoDB" id="10369055at2759"/>
<organism evidence="1 2">
    <name type="scientific">Dimargaris verticillata</name>
    <dbReference type="NCBI Taxonomy" id="2761393"/>
    <lineage>
        <taxon>Eukaryota</taxon>
        <taxon>Fungi</taxon>
        <taxon>Fungi incertae sedis</taxon>
        <taxon>Zoopagomycota</taxon>
        <taxon>Kickxellomycotina</taxon>
        <taxon>Dimargaritomycetes</taxon>
        <taxon>Dimargaritales</taxon>
        <taxon>Dimargaritaceae</taxon>
        <taxon>Dimargaris</taxon>
    </lineage>
</organism>
<dbReference type="EMBL" id="JANBQB010001675">
    <property type="protein sequence ID" value="KAJ1970668.1"/>
    <property type="molecule type" value="Genomic_DNA"/>
</dbReference>
<reference evidence="1" key="1">
    <citation type="submission" date="2022-07" db="EMBL/GenBank/DDBJ databases">
        <title>Phylogenomic reconstructions and comparative analyses of Kickxellomycotina fungi.</title>
        <authorList>
            <person name="Reynolds N.K."/>
            <person name="Stajich J.E."/>
            <person name="Barry K."/>
            <person name="Grigoriev I.V."/>
            <person name="Crous P."/>
            <person name="Smith M.E."/>
        </authorList>
    </citation>
    <scope>NUCLEOTIDE SEQUENCE</scope>
    <source>
        <strain evidence="1">RSA 567</strain>
    </source>
</reference>
<name>A0A9W8EA75_9FUNG</name>
<dbReference type="AlphaFoldDB" id="A0A9W8EA75"/>
<comment type="caution">
    <text evidence="1">The sequence shown here is derived from an EMBL/GenBank/DDBJ whole genome shotgun (WGS) entry which is preliminary data.</text>
</comment>
<sequence length="297" mass="34749">MPPLSARDQVQLMSKMEMDMVNFIVLYDAYLRRAIETEHRDALLAAFQWQHPDAFPNACLPPEGYPSEIMKTHMQVLASIHTYQPVTAIRYGYPSLFRQGYAIHVPAYVEKYLDMVNKSEMQPLREIMSHHFLYAIWTSVVAGNQERTRYFLNDVMVYQTIPSIIALYIVYGQLDEADRFIRRMVRNNSLFAFRKQAPDPGYTYHEFAVFAALYIQQPGVAGFFQRVHQMPTFKIERLYYCPVSDEEHQRIQTTLDGLTDTTALRSVSDEECLRFQLQVRRVANFRHKKISFAALIH</sequence>
<protein>
    <submittedName>
        <fullName evidence="1">Uncharacterized protein</fullName>
    </submittedName>
</protein>
<dbReference type="Proteomes" id="UP001151582">
    <property type="component" value="Unassembled WGS sequence"/>
</dbReference>
<keyword evidence="2" id="KW-1185">Reference proteome</keyword>